<protein>
    <submittedName>
        <fullName evidence="2">MFS transporter</fullName>
    </submittedName>
</protein>
<reference evidence="2 3" key="1">
    <citation type="submission" date="2017-09" db="EMBL/GenBank/DDBJ databases">
        <title>Bacterial strain isolated from the female urinary microbiota.</title>
        <authorList>
            <person name="Thomas-White K."/>
            <person name="Kumar N."/>
            <person name="Forster S."/>
            <person name="Putonti C."/>
            <person name="Lawley T."/>
            <person name="Wolfe A.J."/>
        </authorList>
    </citation>
    <scope>NUCLEOTIDE SEQUENCE [LARGE SCALE GENOMIC DNA]</scope>
    <source>
        <strain evidence="2 3">UMB1686</strain>
    </source>
</reference>
<evidence type="ECO:0000313" key="2">
    <source>
        <dbReference type="EMBL" id="PMC42744.1"/>
    </source>
</evidence>
<evidence type="ECO:0000256" key="1">
    <source>
        <dbReference type="SAM" id="Phobius"/>
    </source>
</evidence>
<organism evidence="2 3">
    <name type="scientific">Gardnerella greenwoodii</name>
    <dbReference type="NCBI Taxonomy" id="2914925"/>
    <lineage>
        <taxon>Bacteria</taxon>
        <taxon>Bacillati</taxon>
        <taxon>Actinomycetota</taxon>
        <taxon>Actinomycetes</taxon>
        <taxon>Bifidobacteriales</taxon>
        <taxon>Bifidobacteriaceae</taxon>
        <taxon>Gardnerella</taxon>
    </lineage>
</organism>
<feature type="transmembrane region" description="Helical" evidence="1">
    <location>
        <begin position="109"/>
        <end position="126"/>
    </location>
</feature>
<feature type="transmembrane region" description="Helical" evidence="1">
    <location>
        <begin position="43"/>
        <end position="67"/>
    </location>
</feature>
<comment type="caution">
    <text evidence="2">The sequence shown here is derived from an EMBL/GenBank/DDBJ whole genome shotgun (WGS) entry which is preliminary data.</text>
</comment>
<evidence type="ECO:0000313" key="3">
    <source>
        <dbReference type="Proteomes" id="UP000235771"/>
    </source>
</evidence>
<dbReference type="Proteomes" id="UP000235771">
    <property type="component" value="Unassembled WGS sequence"/>
</dbReference>
<keyword evidence="1" id="KW-1133">Transmembrane helix</keyword>
<dbReference type="Pfam" id="PF00756">
    <property type="entry name" value="Esterase"/>
    <property type="match status" value="1"/>
</dbReference>
<name>A0A2N6RXA2_9BIFI</name>
<dbReference type="InterPro" id="IPR000801">
    <property type="entry name" value="Esterase-like"/>
</dbReference>
<dbReference type="GO" id="GO:0016747">
    <property type="term" value="F:acyltransferase activity, transferring groups other than amino-acyl groups"/>
    <property type="evidence" value="ECO:0007669"/>
    <property type="project" value="TreeGrafter"/>
</dbReference>
<feature type="transmembrane region" description="Helical" evidence="1">
    <location>
        <begin position="79"/>
        <end position="102"/>
    </location>
</feature>
<proteinExistence type="predicted"/>
<keyword evidence="1" id="KW-0472">Membrane</keyword>
<dbReference type="InterPro" id="IPR029058">
    <property type="entry name" value="AB_hydrolase_fold"/>
</dbReference>
<keyword evidence="1" id="KW-0812">Transmembrane</keyword>
<accession>A0A2N6RXA2</accession>
<gene>
    <name evidence="2" type="ORF">CJ216_01135</name>
</gene>
<keyword evidence="3" id="KW-1185">Reference proteome</keyword>
<dbReference type="EMBL" id="PNGV01000001">
    <property type="protein sequence ID" value="PMC42744.1"/>
    <property type="molecule type" value="Genomic_DNA"/>
</dbReference>
<dbReference type="PANTHER" id="PTHR48098:SF1">
    <property type="entry name" value="DIACYLGLYCEROL ACYLTRANSFERASE_MYCOLYLTRANSFERASE AG85A"/>
    <property type="match status" value="1"/>
</dbReference>
<dbReference type="AlphaFoldDB" id="A0A2N6RXA2"/>
<sequence length="462" mass="50753">MLQLAKISLLQGWLPTSLFSLTGLTLFVLIFTKSKRSKHLFSIVNLLIQLGVASIFFIVGGLIAWLISDVFLVFGVSLGWLVIICVAIGFALVGFAGTAFVFTKGWKRLVAVIAIVLTLVSTALRVDMVYGEYTTLGSIFGMGNFPKLEVNKEKSATASIEEWYSLAKQNKLPKMPKKGILRSAHIPNTYSKFKARTANVYLPPAALVKHPPKLPVMVMLAGQPGSPNHFFAASDIAKTLDDYAKAHKGLAPIVVAPDQNGEATHNSLCADTKVYGKAETYLTMDVPNWIRKNLPVSKDPRMWLMGGFSQGGTCATQLVPAHPNIFRSMYSAGGELEPTYQNRQETIKRYFNGNTSAYERHVPSKIMRKNAPLKQNYYAIAGYWDPKSQANQATIALSAHSAGINVLTMLAKNSGHDWHTVQAGLKVVLDLFCKQAGISKTVPNLNTYPNVKILVHKKVNRD</sequence>
<dbReference type="InterPro" id="IPR050583">
    <property type="entry name" value="Mycobacterial_A85_antigen"/>
</dbReference>
<dbReference type="RefSeq" id="WP_102694627.1">
    <property type="nucleotide sequence ID" value="NZ_JAKNCL010000002.1"/>
</dbReference>
<feature type="transmembrane region" description="Helical" evidence="1">
    <location>
        <begin position="12"/>
        <end position="31"/>
    </location>
</feature>
<dbReference type="Gene3D" id="3.40.50.1820">
    <property type="entry name" value="alpha/beta hydrolase"/>
    <property type="match status" value="1"/>
</dbReference>
<dbReference type="GeneID" id="98326433"/>
<dbReference type="PANTHER" id="PTHR48098">
    <property type="entry name" value="ENTEROCHELIN ESTERASE-RELATED"/>
    <property type="match status" value="1"/>
</dbReference>
<dbReference type="SUPFAM" id="SSF53474">
    <property type="entry name" value="alpha/beta-Hydrolases"/>
    <property type="match status" value="1"/>
</dbReference>